<dbReference type="RefSeq" id="XP_025560530.1">
    <property type="nucleotide sequence ID" value="XM_025709003.1"/>
</dbReference>
<dbReference type="GeneID" id="37213595"/>
<evidence type="ECO:0000256" key="1">
    <source>
        <dbReference type="SAM" id="MobiDB-lite"/>
    </source>
</evidence>
<feature type="region of interest" description="Disordered" evidence="1">
    <location>
        <begin position="80"/>
        <end position="107"/>
    </location>
</feature>
<proteinExistence type="predicted"/>
<evidence type="ECO:0000313" key="3">
    <source>
        <dbReference type="Proteomes" id="UP000248405"/>
    </source>
</evidence>
<accession>A0A319B235</accession>
<reference evidence="2" key="1">
    <citation type="submission" date="2016-12" db="EMBL/GenBank/DDBJ databases">
        <title>The genomes of Aspergillus section Nigri reveals drivers in fungal speciation.</title>
        <authorList>
            <consortium name="DOE Joint Genome Institute"/>
            <person name="Vesth T.C."/>
            <person name="Nybo J."/>
            <person name="Theobald S."/>
            <person name="Brandl J."/>
            <person name="Frisvad J.C."/>
            <person name="Nielsen K.F."/>
            <person name="Lyhne E.K."/>
            <person name="Kogle M.E."/>
            <person name="Kuo A."/>
            <person name="Riley R."/>
            <person name="Clum A."/>
            <person name="Nolan M."/>
            <person name="Lipzen A."/>
            <person name="Salamov A."/>
            <person name="Henrissat B."/>
            <person name="Wiebenga A."/>
            <person name="De Vries R.P."/>
            <person name="Grigoriev I.V."/>
            <person name="Mortensen U.H."/>
            <person name="Andersen M.R."/>
            <person name="Baker S.E."/>
        </authorList>
    </citation>
    <scope>NUCLEOTIDE SEQUENCE [LARGE SCALE GENOMIC DNA]</scope>
    <source>
        <strain evidence="2">CBS 113365</strain>
    </source>
</reference>
<dbReference type="AlphaFoldDB" id="A0A319B235"/>
<gene>
    <name evidence="2" type="ORF">BO88DRAFT_427348</name>
</gene>
<protein>
    <submittedName>
        <fullName evidence="2">Uncharacterized protein</fullName>
    </submittedName>
</protein>
<name>A0A319B235_ASPVC</name>
<evidence type="ECO:0000313" key="2">
    <source>
        <dbReference type="EMBL" id="PYH66736.1"/>
    </source>
</evidence>
<keyword evidence="3" id="KW-1185">Reference proteome</keyword>
<dbReference type="EMBL" id="KZ821632">
    <property type="protein sequence ID" value="PYH66736.1"/>
    <property type="molecule type" value="Genomic_DNA"/>
</dbReference>
<sequence>MKSGRRLLGILLGGAEVNITFRPTSLFRPLELVVTSDSRSRPGTVDPLILTITRLSSHCHGIRAGDCARVIKYRVRLNSLDSRDKGSNPSRKMTADLSRPGVSPCDP</sequence>
<dbReference type="Proteomes" id="UP000248405">
    <property type="component" value="Unassembled WGS sequence"/>
</dbReference>
<organism evidence="2 3">
    <name type="scientific">Aspergillus vadensis (strain CBS 113365 / IMI 142717 / IBT 24658)</name>
    <dbReference type="NCBI Taxonomy" id="1448311"/>
    <lineage>
        <taxon>Eukaryota</taxon>
        <taxon>Fungi</taxon>
        <taxon>Dikarya</taxon>
        <taxon>Ascomycota</taxon>
        <taxon>Pezizomycotina</taxon>
        <taxon>Eurotiomycetes</taxon>
        <taxon>Eurotiomycetidae</taxon>
        <taxon>Eurotiales</taxon>
        <taxon>Aspergillaceae</taxon>
        <taxon>Aspergillus</taxon>
        <taxon>Aspergillus subgen. Circumdati</taxon>
    </lineage>
</organism>